<feature type="transmembrane region" description="Helical" evidence="1">
    <location>
        <begin position="46"/>
        <end position="67"/>
    </location>
</feature>
<organism evidence="2 3">
    <name type="scientific">Roseofilum reptotaenium AO1-A</name>
    <dbReference type="NCBI Taxonomy" id="1925591"/>
    <lineage>
        <taxon>Bacteria</taxon>
        <taxon>Bacillati</taxon>
        <taxon>Cyanobacteriota</taxon>
        <taxon>Cyanophyceae</taxon>
        <taxon>Desertifilales</taxon>
        <taxon>Desertifilaceae</taxon>
        <taxon>Roseofilum</taxon>
    </lineage>
</organism>
<proteinExistence type="predicted"/>
<feature type="transmembrane region" description="Helical" evidence="1">
    <location>
        <begin position="20"/>
        <end position="40"/>
    </location>
</feature>
<name>A0A1L9QWS0_9CYAN</name>
<evidence type="ECO:0000313" key="3">
    <source>
        <dbReference type="Proteomes" id="UP000183940"/>
    </source>
</evidence>
<keyword evidence="3" id="KW-1185">Reference proteome</keyword>
<accession>A0A1L9QWS0</accession>
<dbReference type="Proteomes" id="UP000183940">
    <property type="component" value="Unassembled WGS sequence"/>
</dbReference>
<dbReference type="STRING" id="1925591.BI308_03055"/>
<dbReference type="EMBL" id="MLAW01000003">
    <property type="protein sequence ID" value="OJJ27047.1"/>
    <property type="molecule type" value="Genomic_DNA"/>
</dbReference>
<evidence type="ECO:0000313" key="2">
    <source>
        <dbReference type="EMBL" id="OJJ27047.1"/>
    </source>
</evidence>
<dbReference type="AlphaFoldDB" id="A0A1L9QWS0"/>
<gene>
    <name evidence="2" type="ORF">BI308_03055</name>
</gene>
<evidence type="ECO:0000256" key="1">
    <source>
        <dbReference type="SAM" id="Phobius"/>
    </source>
</evidence>
<sequence length="174" mass="20160">MVMLENTATELKFRYHPYKLWMMILGLIFGFPVFMALASFMASWILYIWALPLFYLTMMIAGVSLLLTNGKTQVYDFSKTRDRLTIVSKGILGTEIQEYSLAEIWDIQLEPLGWSARSAQRYQIMLILNNGQSFPLNLGIQPNSQEQMQTVNQIHQFLGLNLGTWRKPLPNLKY</sequence>
<reference evidence="2" key="1">
    <citation type="submission" date="2016-10" db="EMBL/GenBank/DDBJ databases">
        <title>CRISPR-Cas defence system in Roseofilum reptotaenium: evidence of a bacteriophage-cyanobacterium arms race in the coral black band disease.</title>
        <authorList>
            <person name="Buerger P."/>
            <person name="Wood-Charlson E.M."/>
            <person name="Weynberg K.D."/>
            <person name="Willis B."/>
            <person name="Van Oppen M.J."/>
        </authorList>
    </citation>
    <scope>NUCLEOTIDE SEQUENCE [LARGE SCALE GENOMIC DNA]</scope>
    <source>
        <strain evidence="2">AO1-A</strain>
    </source>
</reference>
<keyword evidence="1" id="KW-0812">Transmembrane</keyword>
<comment type="caution">
    <text evidence="2">The sequence shown here is derived from an EMBL/GenBank/DDBJ whole genome shotgun (WGS) entry which is preliminary data.</text>
</comment>
<keyword evidence="1" id="KW-1133">Transmembrane helix</keyword>
<protein>
    <submittedName>
        <fullName evidence="2">Uncharacterized protein</fullName>
    </submittedName>
</protein>
<keyword evidence="1" id="KW-0472">Membrane</keyword>